<name>A0A834ZK21_TETSI</name>
<evidence type="ECO:0000313" key="4">
    <source>
        <dbReference type="Proteomes" id="UP000655225"/>
    </source>
</evidence>
<feature type="compositionally biased region" description="Polar residues" evidence="1">
    <location>
        <begin position="519"/>
        <end position="531"/>
    </location>
</feature>
<feature type="compositionally biased region" description="Polar residues" evidence="1">
    <location>
        <begin position="296"/>
        <end position="309"/>
    </location>
</feature>
<dbReference type="OrthoDB" id="1626798at2759"/>
<evidence type="ECO:0000259" key="2">
    <source>
        <dbReference type="Pfam" id="PF13961"/>
    </source>
</evidence>
<evidence type="ECO:0000256" key="1">
    <source>
        <dbReference type="SAM" id="MobiDB-lite"/>
    </source>
</evidence>
<dbReference type="AlphaFoldDB" id="A0A834ZK21"/>
<feature type="region of interest" description="Disordered" evidence="1">
    <location>
        <begin position="519"/>
        <end position="573"/>
    </location>
</feature>
<dbReference type="EMBL" id="JABCRI010000003">
    <property type="protein sequence ID" value="KAF8408684.1"/>
    <property type="molecule type" value="Genomic_DNA"/>
</dbReference>
<feature type="compositionally biased region" description="Basic residues" evidence="1">
    <location>
        <begin position="268"/>
        <end position="287"/>
    </location>
</feature>
<dbReference type="Proteomes" id="UP000655225">
    <property type="component" value="Unassembled WGS sequence"/>
</dbReference>
<accession>A0A834ZK21</accession>
<feature type="region of interest" description="Disordered" evidence="1">
    <location>
        <begin position="206"/>
        <end position="320"/>
    </location>
</feature>
<organism evidence="3 4">
    <name type="scientific">Tetracentron sinense</name>
    <name type="common">Spur-leaf</name>
    <dbReference type="NCBI Taxonomy" id="13715"/>
    <lineage>
        <taxon>Eukaryota</taxon>
        <taxon>Viridiplantae</taxon>
        <taxon>Streptophyta</taxon>
        <taxon>Embryophyta</taxon>
        <taxon>Tracheophyta</taxon>
        <taxon>Spermatophyta</taxon>
        <taxon>Magnoliopsida</taxon>
        <taxon>Trochodendrales</taxon>
        <taxon>Trochodendraceae</taxon>
        <taxon>Tetracentron</taxon>
    </lineage>
</organism>
<reference evidence="3 4" key="1">
    <citation type="submission" date="2020-04" db="EMBL/GenBank/DDBJ databases">
        <title>Plant Genome Project.</title>
        <authorList>
            <person name="Zhang R.-G."/>
        </authorList>
    </citation>
    <scope>NUCLEOTIDE SEQUENCE [LARGE SCALE GENOMIC DNA]</scope>
    <source>
        <strain evidence="3">YNK0</strain>
        <tissue evidence="3">Leaf</tissue>
    </source>
</reference>
<dbReference type="Pfam" id="PF13961">
    <property type="entry name" value="DUF4219"/>
    <property type="match status" value="1"/>
</dbReference>
<comment type="caution">
    <text evidence="3">The sequence shown here is derived from an EMBL/GenBank/DDBJ whole genome shotgun (WGS) entry which is preliminary data.</text>
</comment>
<keyword evidence="4" id="KW-1185">Reference proteome</keyword>
<feature type="compositionally biased region" description="Low complexity" evidence="1">
    <location>
        <begin position="546"/>
        <end position="564"/>
    </location>
</feature>
<gene>
    <name evidence="3" type="ORF">HHK36_004747</name>
</gene>
<feature type="domain" description="DUF4219" evidence="2">
    <location>
        <begin position="137"/>
        <end position="159"/>
    </location>
</feature>
<sequence>MLLLKIVRQRSLAINAFSGTIPKELGSLQDLRLLIQNNHDPHDINHDTVISFLHLYSSSNPFVSGIQVVMNSVEHHVITDAMNGSPFSSLLDTAVLTAMFLIGGMKAPRLKGMKSQTYCKIDASGKYTNLGIEMLTQFNYKIWRICMELYLQGEELWDVPAGVVERNKWTVKSAKASFTLKKSIHRNVFEHTVSFRPAVVAVQPNGHVPRPLQNSSKDKLPGIVPSSARGSGGHSGVARGNEGHQGHLLTLGHASEGDGLRVNQSKGIKYKRKRQKRNLKRAARRRIQREWKRISSSEGDVQQPPESSNPLPPGEGSSSLMDIAHSATFERPVEAYGEGSRVELVGLAELAVGGTQSFPAASGGPQTFRALSSGPGSDLSPKPAEPTGFASPITRVPSSKGSEHYGLGHQSSSRNGDSPDPGSRVPAGRDGGDPQGQYIENSPGSVCSKGKQRLEASNLEDGSATSRVQKGVVEVDRLASAGGKGQCSEGGRSGKDRAVSLEAASPQDHLPGEVHSVISKQSDMNQQSARSGRSWPINGESSAPRGVFVEGSGEGVGVTSLSSSPEDDQCRSRIKPTLSWGSRDRLSPCEVVGGGIVSMQSGEGSNPALSSQRSSCFAEAAFGGCGKSPSSVDPTLSKTQTLMQPENPVKPLLYRTFKKHSWKIRRQQYQKRKILQVKNEDFEESEMKYFDAKVKSVLETRVEICNVASGSVFKVTIAYDGRVEGPVVNAGIVDGSSATWFSAYVPQRASSEIISGACGQEKQRKMANTEGDRSVIFDFIFSLTQMCKRLMFRMGRKANPGVSSSSQPPQQAVDVNSFFEALRGMTAAMLQQQQVISTTEIPQMWSYR</sequence>
<feature type="region of interest" description="Disordered" evidence="1">
    <location>
        <begin position="358"/>
        <end position="468"/>
    </location>
</feature>
<protein>
    <recommendedName>
        <fullName evidence="2">DUF4219 domain-containing protein</fullName>
    </recommendedName>
</protein>
<proteinExistence type="predicted"/>
<dbReference type="InterPro" id="IPR025314">
    <property type="entry name" value="DUF4219"/>
</dbReference>
<evidence type="ECO:0000313" key="3">
    <source>
        <dbReference type="EMBL" id="KAF8408684.1"/>
    </source>
</evidence>